<dbReference type="InterPro" id="IPR005263">
    <property type="entry name" value="DapA"/>
</dbReference>
<feature type="active site" description="Proton donor/acceptor" evidence="12">
    <location>
        <position position="137"/>
    </location>
</feature>
<dbReference type="EMBL" id="JASJEX010000001">
    <property type="protein sequence ID" value="MDJ1128846.1"/>
    <property type="molecule type" value="Genomic_DNA"/>
</dbReference>
<keyword evidence="5 12" id="KW-0963">Cytoplasm</keyword>
<evidence type="ECO:0000256" key="5">
    <source>
        <dbReference type="ARBA" id="ARBA00022490"/>
    </source>
</evidence>
<evidence type="ECO:0000256" key="9">
    <source>
        <dbReference type="ARBA" id="ARBA00023239"/>
    </source>
</evidence>
<comment type="caution">
    <text evidence="12">Was originally thought to be a dihydrodipicolinate synthase (DHDPS), catalyzing the condensation of (S)-aspartate-beta-semialdehyde [(S)-ASA] and pyruvate to dihydrodipicolinate (DHDP). However, it was shown in E.coli that the product of the enzymatic reaction is not dihydrodipicolinate but in fact (4S)-4-hydroxy-2,3,4,5-tetrahydro-(2S)-dipicolinic acid (HTPA), and that the consecutive dehydration reaction leading to DHDP is not spontaneous but catalyzed by DapB.</text>
</comment>
<name>A0ABT6ZJM0_9ACTN</name>
<dbReference type="InterPro" id="IPR020624">
    <property type="entry name" value="Schiff_base-form_aldolases_CS"/>
</dbReference>
<evidence type="ECO:0000256" key="12">
    <source>
        <dbReference type="HAMAP-Rule" id="MF_00418"/>
    </source>
</evidence>
<evidence type="ECO:0000256" key="13">
    <source>
        <dbReference type="PIRNR" id="PIRNR001365"/>
    </source>
</evidence>
<evidence type="ECO:0000256" key="11">
    <source>
        <dbReference type="ARBA" id="ARBA00047836"/>
    </source>
</evidence>
<evidence type="ECO:0000313" key="14">
    <source>
        <dbReference type="EMBL" id="MDJ1128846.1"/>
    </source>
</evidence>
<dbReference type="CDD" id="cd00950">
    <property type="entry name" value="DHDPS"/>
    <property type="match status" value="1"/>
</dbReference>
<feature type="binding site" evidence="12">
    <location>
        <position position="207"/>
    </location>
    <ligand>
        <name>pyruvate</name>
        <dbReference type="ChEBI" id="CHEBI:15361"/>
    </ligand>
</feature>
<dbReference type="RefSeq" id="WP_283712486.1">
    <property type="nucleotide sequence ID" value="NZ_JASJEW010000001.1"/>
</dbReference>
<dbReference type="PIRSF" id="PIRSF001365">
    <property type="entry name" value="DHDPS"/>
    <property type="match status" value="1"/>
</dbReference>
<evidence type="ECO:0000256" key="2">
    <source>
        <dbReference type="ARBA" id="ARBA00005120"/>
    </source>
</evidence>
<dbReference type="Pfam" id="PF00701">
    <property type="entry name" value="DHDPS"/>
    <property type="match status" value="1"/>
</dbReference>
<comment type="function">
    <text evidence="1 12">Catalyzes the condensation of (S)-aspartate-beta-semialdehyde [(S)-ASA] and pyruvate to 4-hydroxy-tetrahydrodipicolinate (HTPA).</text>
</comment>
<dbReference type="SUPFAM" id="SSF51569">
    <property type="entry name" value="Aldolase"/>
    <property type="match status" value="1"/>
</dbReference>
<comment type="subcellular location">
    <subcellularLocation>
        <location evidence="12">Cytoplasm</location>
    </subcellularLocation>
</comment>
<dbReference type="SMART" id="SM01130">
    <property type="entry name" value="DHDPS"/>
    <property type="match status" value="1"/>
</dbReference>
<dbReference type="PROSITE" id="PS00665">
    <property type="entry name" value="DHDPS_1"/>
    <property type="match status" value="1"/>
</dbReference>
<dbReference type="GO" id="GO:0008840">
    <property type="term" value="F:4-hydroxy-tetrahydrodipicolinate synthase activity"/>
    <property type="evidence" value="ECO:0007669"/>
    <property type="project" value="UniProtKB-EC"/>
</dbReference>
<dbReference type="Gene3D" id="3.20.20.70">
    <property type="entry name" value="Aldolase class I"/>
    <property type="match status" value="1"/>
</dbReference>
<accession>A0ABT6ZJM0</accession>
<evidence type="ECO:0000256" key="10">
    <source>
        <dbReference type="ARBA" id="ARBA00023270"/>
    </source>
</evidence>
<evidence type="ECO:0000256" key="4">
    <source>
        <dbReference type="ARBA" id="ARBA00012086"/>
    </source>
</evidence>
<reference evidence="14" key="1">
    <citation type="submission" date="2023-05" db="EMBL/GenBank/DDBJ databases">
        <title>[olsenella] sp. nov., isolated from a pig farm feces dump.</title>
        <authorList>
            <person name="Chang Y.-H."/>
        </authorList>
    </citation>
    <scope>NUCLEOTIDE SEQUENCE</scope>
    <source>
        <strain evidence="14">YH-ols2217</strain>
    </source>
</reference>
<comment type="subunit">
    <text evidence="12">Homotetramer; dimer of dimers.</text>
</comment>
<gene>
    <name evidence="12 14" type="primary">dapA</name>
    <name evidence="14" type="ORF">QJ043_01945</name>
</gene>
<keyword evidence="15" id="KW-1185">Reference proteome</keyword>
<feature type="active site" description="Schiff-base intermediate with substrate" evidence="12">
    <location>
        <position position="165"/>
    </location>
</feature>
<feature type="site" description="Part of a proton relay during catalysis" evidence="12">
    <location>
        <position position="111"/>
    </location>
</feature>
<protein>
    <recommendedName>
        <fullName evidence="4 12">4-hydroxy-tetrahydrodipicolinate synthase</fullName>
        <shortName evidence="12">HTPA synthase</shortName>
        <ecNumber evidence="4 12">4.3.3.7</ecNumber>
    </recommendedName>
</protein>
<evidence type="ECO:0000256" key="7">
    <source>
        <dbReference type="ARBA" id="ARBA00022915"/>
    </source>
</evidence>
<comment type="similarity">
    <text evidence="3 12 13">Belongs to the DapA family.</text>
</comment>
<evidence type="ECO:0000256" key="3">
    <source>
        <dbReference type="ARBA" id="ARBA00007592"/>
    </source>
</evidence>
<feature type="site" description="Part of a proton relay during catalysis" evidence="12">
    <location>
        <position position="48"/>
    </location>
</feature>
<dbReference type="InterPro" id="IPR020625">
    <property type="entry name" value="Schiff_base-form_aldolases_AS"/>
</dbReference>
<comment type="pathway">
    <text evidence="2 12">Amino-acid biosynthesis; L-lysine biosynthesis via DAP pathway; (S)-tetrahydrodipicolinate from L-aspartate: step 3/4.</text>
</comment>
<keyword evidence="8 12" id="KW-0457">Lysine biosynthesis</keyword>
<dbReference type="InterPro" id="IPR002220">
    <property type="entry name" value="DapA-like"/>
</dbReference>
<keyword evidence="6 12" id="KW-0028">Amino-acid biosynthesis</keyword>
<dbReference type="PROSITE" id="PS00666">
    <property type="entry name" value="DHDPS_2"/>
    <property type="match status" value="1"/>
</dbReference>
<evidence type="ECO:0000313" key="15">
    <source>
        <dbReference type="Proteomes" id="UP001431693"/>
    </source>
</evidence>
<proteinExistence type="inferred from homology"/>
<keyword evidence="7 12" id="KW-0220">Diaminopimelate biosynthesis</keyword>
<dbReference type="PRINTS" id="PR00146">
    <property type="entry name" value="DHPICSNTHASE"/>
</dbReference>
<dbReference type="Proteomes" id="UP001431693">
    <property type="component" value="Unassembled WGS sequence"/>
</dbReference>
<evidence type="ECO:0000256" key="1">
    <source>
        <dbReference type="ARBA" id="ARBA00003294"/>
    </source>
</evidence>
<dbReference type="PANTHER" id="PTHR12128:SF66">
    <property type="entry name" value="4-HYDROXY-2-OXOGLUTARATE ALDOLASE, MITOCHONDRIAL"/>
    <property type="match status" value="1"/>
</dbReference>
<dbReference type="EC" id="4.3.3.7" evidence="4 12"/>
<evidence type="ECO:0000256" key="6">
    <source>
        <dbReference type="ARBA" id="ARBA00022605"/>
    </source>
</evidence>
<comment type="caution">
    <text evidence="14">The sequence shown here is derived from an EMBL/GenBank/DDBJ whole genome shotgun (WGS) entry which is preliminary data.</text>
</comment>
<comment type="catalytic activity">
    <reaction evidence="11 12">
        <text>L-aspartate 4-semialdehyde + pyruvate = (2S,4S)-4-hydroxy-2,3,4,5-tetrahydrodipicolinate + H2O + H(+)</text>
        <dbReference type="Rhea" id="RHEA:34171"/>
        <dbReference type="ChEBI" id="CHEBI:15361"/>
        <dbReference type="ChEBI" id="CHEBI:15377"/>
        <dbReference type="ChEBI" id="CHEBI:15378"/>
        <dbReference type="ChEBI" id="CHEBI:67139"/>
        <dbReference type="ChEBI" id="CHEBI:537519"/>
        <dbReference type="EC" id="4.3.3.7"/>
    </reaction>
</comment>
<keyword evidence="9 12" id="KW-0456">Lyase</keyword>
<keyword evidence="10 12" id="KW-0704">Schiff base</keyword>
<feature type="binding site" evidence="12">
    <location>
        <position position="49"/>
    </location>
    <ligand>
        <name>pyruvate</name>
        <dbReference type="ChEBI" id="CHEBI:15361"/>
    </ligand>
</feature>
<dbReference type="PANTHER" id="PTHR12128">
    <property type="entry name" value="DIHYDRODIPICOLINATE SYNTHASE"/>
    <property type="match status" value="1"/>
</dbReference>
<sequence length="296" mass="31686">MTENPLFRGAGTALITPLTPAGVDYDSFGRLIDWQVESGTDALIIAGTTGEGSTLDDAEHISVVKYAVERTAGRVPVIAGTGSNDTNYAVHLTKACCEVGCDGVLVVTPYYNKATQRGLVEMFNVIADASTVPVILYNIPSRTGVDIKPRTYLQLSEHPRIRGIKEANGDIGALVETMSLVGDKMDVYSGNDDQIVPFLSMGAAGVISVLANPMPAQTHDLCQRFFDGDVAGAAALQCTYQPLVRALFSEVNPIPVKAAMAAMGYREDHLRLPLTPMERADREVLLAEMRALGLIS</sequence>
<organism evidence="14 15">
    <name type="scientific">Kribbibacterium absianum</name>
    <dbReference type="NCBI Taxonomy" id="3044210"/>
    <lineage>
        <taxon>Bacteria</taxon>
        <taxon>Bacillati</taxon>
        <taxon>Actinomycetota</taxon>
        <taxon>Coriobacteriia</taxon>
        <taxon>Coriobacteriales</taxon>
        <taxon>Kribbibacteriaceae</taxon>
        <taxon>Kribbibacterium</taxon>
    </lineage>
</organism>
<evidence type="ECO:0000256" key="8">
    <source>
        <dbReference type="ARBA" id="ARBA00023154"/>
    </source>
</evidence>
<dbReference type="InterPro" id="IPR013785">
    <property type="entry name" value="Aldolase_TIM"/>
</dbReference>
<dbReference type="NCBIfam" id="TIGR00674">
    <property type="entry name" value="dapA"/>
    <property type="match status" value="1"/>
</dbReference>
<dbReference type="HAMAP" id="MF_00418">
    <property type="entry name" value="DapA"/>
    <property type="match status" value="1"/>
</dbReference>